<keyword evidence="2" id="KW-1185">Reference proteome</keyword>
<dbReference type="AlphaFoldDB" id="A0AAX6GGC8"/>
<proteinExistence type="predicted"/>
<reference evidence="1" key="2">
    <citation type="submission" date="2023-04" db="EMBL/GenBank/DDBJ databases">
        <authorList>
            <person name="Bruccoleri R.E."/>
            <person name="Oakeley E.J."/>
            <person name="Faust A.-M."/>
            <person name="Dessus-Babus S."/>
            <person name="Altorfer M."/>
            <person name="Burckhardt D."/>
            <person name="Oertli M."/>
            <person name="Naumann U."/>
            <person name="Petersen F."/>
            <person name="Wong J."/>
        </authorList>
    </citation>
    <scope>NUCLEOTIDE SEQUENCE</scope>
    <source>
        <strain evidence="1">GSM-AAB239-AS_SAM_17_03QT</strain>
        <tissue evidence="1">Leaf</tissue>
    </source>
</reference>
<evidence type="ECO:0000313" key="1">
    <source>
        <dbReference type="EMBL" id="KAJ6827826.1"/>
    </source>
</evidence>
<accession>A0AAX6GGC8</accession>
<gene>
    <name evidence="1" type="ORF">M6B38_365205</name>
</gene>
<name>A0AAX6GGC8_IRIPA</name>
<reference evidence="1" key="1">
    <citation type="journal article" date="2023" name="GigaByte">
        <title>Genome assembly of the bearded iris, Iris pallida Lam.</title>
        <authorList>
            <person name="Bruccoleri R.E."/>
            <person name="Oakeley E.J."/>
            <person name="Faust A.M.E."/>
            <person name="Altorfer M."/>
            <person name="Dessus-Babus S."/>
            <person name="Burckhardt D."/>
            <person name="Oertli M."/>
            <person name="Naumann U."/>
            <person name="Petersen F."/>
            <person name="Wong J."/>
        </authorList>
    </citation>
    <scope>NUCLEOTIDE SEQUENCE</scope>
    <source>
        <strain evidence="1">GSM-AAB239-AS_SAM_17_03QT</strain>
    </source>
</reference>
<comment type="caution">
    <text evidence="1">The sequence shown here is derived from an EMBL/GenBank/DDBJ whole genome shotgun (WGS) entry which is preliminary data.</text>
</comment>
<dbReference type="EMBL" id="JANAVB010019800">
    <property type="protein sequence ID" value="KAJ6827826.1"/>
    <property type="molecule type" value="Genomic_DNA"/>
</dbReference>
<organism evidence="1 2">
    <name type="scientific">Iris pallida</name>
    <name type="common">Sweet iris</name>
    <dbReference type="NCBI Taxonomy" id="29817"/>
    <lineage>
        <taxon>Eukaryota</taxon>
        <taxon>Viridiplantae</taxon>
        <taxon>Streptophyta</taxon>
        <taxon>Embryophyta</taxon>
        <taxon>Tracheophyta</taxon>
        <taxon>Spermatophyta</taxon>
        <taxon>Magnoliopsida</taxon>
        <taxon>Liliopsida</taxon>
        <taxon>Asparagales</taxon>
        <taxon>Iridaceae</taxon>
        <taxon>Iridoideae</taxon>
        <taxon>Irideae</taxon>
        <taxon>Iris</taxon>
    </lineage>
</organism>
<evidence type="ECO:0000313" key="2">
    <source>
        <dbReference type="Proteomes" id="UP001140949"/>
    </source>
</evidence>
<sequence length="58" mass="6630">MVVRPYRCRSSPRSTAPLRPATWRRAQLRFSTWLLRSGGWNSRRCSAVGVTRLKGLVA</sequence>
<dbReference type="Proteomes" id="UP001140949">
    <property type="component" value="Unassembled WGS sequence"/>
</dbReference>
<protein>
    <submittedName>
        <fullName evidence="1">Pollen-specific leucine-rich repeat extensin-like protein 3</fullName>
    </submittedName>
</protein>